<dbReference type="STRING" id="154981.AKJ29_01210"/>
<dbReference type="Proteomes" id="UP000050471">
    <property type="component" value="Unassembled WGS sequence"/>
</dbReference>
<evidence type="ECO:0000256" key="1">
    <source>
        <dbReference type="ARBA" id="ARBA00004370"/>
    </source>
</evidence>
<dbReference type="InterPro" id="IPR039910">
    <property type="entry name" value="D15-like"/>
</dbReference>
<organism evidence="5 6">
    <name type="scientific">Aliiroseovarius crassostreae</name>
    <dbReference type="NCBI Taxonomy" id="154981"/>
    <lineage>
        <taxon>Bacteria</taxon>
        <taxon>Pseudomonadati</taxon>
        <taxon>Pseudomonadota</taxon>
        <taxon>Alphaproteobacteria</taxon>
        <taxon>Rhodobacterales</taxon>
        <taxon>Paracoccaceae</taxon>
        <taxon>Aliiroseovarius</taxon>
    </lineage>
</organism>
<dbReference type="OrthoDB" id="9769707at2"/>
<dbReference type="EMBL" id="LKBA01000010">
    <property type="protein sequence ID" value="KPN62793.1"/>
    <property type="molecule type" value="Genomic_DNA"/>
</dbReference>
<dbReference type="PANTHER" id="PTHR12815">
    <property type="entry name" value="SORTING AND ASSEMBLY MACHINERY SAMM50 PROTEIN FAMILY MEMBER"/>
    <property type="match status" value="1"/>
</dbReference>
<dbReference type="InterPro" id="IPR000184">
    <property type="entry name" value="Bac_surfAg_D15"/>
</dbReference>
<gene>
    <name evidence="5" type="ORF">AKJ29_01210</name>
</gene>
<evidence type="ECO:0000313" key="5">
    <source>
        <dbReference type="EMBL" id="KPN62793.1"/>
    </source>
</evidence>
<feature type="domain" description="Bacterial surface antigen (D15)" evidence="4">
    <location>
        <begin position="313"/>
        <end position="609"/>
    </location>
</feature>
<keyword evidence="2" id="KW-0812">Transmembrane</keyword>
<sequence length="609" mass="64561">MPSGDWNSAVTRLHSAIGSLVLGTGFLLGLAWPGLALDQLTFKVTGASSELRDSLKSASLLEQAHRAQNGTPRELFAAALADYGRLTEALYGEGYYGGVVQIRVDGREAADVPLFSVPKQIQRIDIQIDPGPLFRFDKAGVSPLAPGHALPENFRAGKVARSGEVQIALDAAAEAWRDAGYAKVGLAAQTLRANHATRKLTALLKLDPGPKVRFGALVQQGESGVRAARIQRIAGLPTGDVFSPATLRKVATRLRRTGAFASVSLSEGDVLRAGNVMDIGLSLVDERPRRFGAGAELSTLDGLTLTGFWMHRNLLGGAERFRVDGEVSGIGSVDGGLDYRLGARLDQPATFGADTNGYLLATLSYEDEPGFISRKVELGAGASRIFSDSLTGELGVGLSYAETTDFKGDRRFVLLTLPGALTWDRRDNELNPTEGFYLRADAKPFLSLEGEGAGLWALTDARVFHALDTDARYVLAGRMQLGGVFAGATGHIPPDFLFYSGGGNSVRGQPYKSLGVTRNGKMTGGQGYLALSAEMRADVTDKIGVVGFFDAGHVGDDGFFQGKDSWHSGAGLGLRYQTPIGPLRLDLGVPVTGDTGSGLQLYLGIGQAF</sequence>
<evidence type="ECO:0000256" key="2">
    <source>
        <dbReference type="ARBA" id="ARBA00022452"/>
    </source>
</evidence>
<dbReference type="PANTHER" id="PTHR12815:SF42">
    <property type="entry name" value="BACTERIAL SURFACE ANTIGEN (D15) DOMAIN-CONTAINING PROTEIN"/>
    <property type="match status" value="1"/>
</dbReference>
<dbReference type="Pfam" id="PF01103">
    <property type="entry name" value="Omp85"/>
    <property type="match status" value="1"/>
</dbReference>
<name>A0A0P7IFV9_9RHOB</name>
<accession>A0A0P7IFV9</accession>
<dbReference type="GO" id="GO:0019867">
    <property type="term" value="C:outer membrane"/>
    <property type="evidence" value="ECO:0007669"/>
    <property type="project" value="InterPro"/>
</dbReference>
<comment type="caution">
    <text evidence="5">The sequence shown here is derived from an EMBL/GenBank/DDBJ whole genome shotgun (WGS) entry which is preliminary data.</text>
</comment>
<evidence type="ECO:0000256" key="3">
    <source>
        <dbReference type="ARBA" id="ARBA00023136"/>
    </source>
</evidence>
<proteinExistence type="predicted"/>
<keyword evidence="2" id="KW-1134">Transmembrane beta strand</keyword>
<keyword evidence="6" id="KW-1185">Reference proteome</keyword>
<protein>
    <recommendedName>
        <fullName evidence="4">Bacterial surface antigen (D15) domain-containing protein</fullName>
    </recommendedName>
</protein>
<keyword evidence="3" id="KW-0472">Membrane</keyword>
<dbReference type="AlphaFoldDB" id="A0A0P7IFV9"/>
<evidence type="ECO:0000313" key="6">
    <source>
        <dbReference type="Proteomes" id="UP000050471"/>
    </source>
</evidence>
<evidence type="ECO:0000259" key="4">
    <source>
        <dbReference type="Pfam" id="PF01103"/>
    </source>
</evidence>
<reference evidence="5 6" key="1">
    <citation type="submission" date="2015-09" db="EMBL/GenBank/DDBJ databases">
        <title>Draft genome sequence of Aliiroseovarius crassostreae CV919-312TSm, the causative agent of Roseovarius Oyster Disease (formerly Juvenile Oyster Disease).</title>
        <authorList>
            <person name="Kessner L."/>
            <person name="Spinard E."/>
            <person name="Nelson D."/>
        </authorList>
    </citation>
    <scope>NUCLEOTIDE SEQUENCE [LARGE SCALE GENOMIC DNA]</scope>
    <source>
        <strain evidence="5 6">CV919-312</strain>
    </source>
</reference>
<dbReference type="Gene3D" id="2.40.160.50">
    <property type="entry name" value="membrane protein fhac: a member of the omp85/tpsb transporter family"/>
    <property type="match status" value="1"/>
</dbReference>
<comment type="subcellular location">
    <subcellularLocation>
        <location evidence="1">Membrane</location>
    </subcellularLocation>
</comment>